<dbReference type="Proteomes" id="UP000008062">
    <property type="component" value="Chromosome 8"/>
</dbReference>
<dbReference type="HOGENOM" id="CLU_1645074_0_0_1"/>
<dbReference type="RefSeq" id="XP_003849898.1">
    <property type="nucleotide sequence ID" value="XM_003849850.1"/>
</dbReference>
<proteinExistence type="predicted"/>
<evidence type="ECO:0000256" key="1">
    <source>
        <dbReference type="SAM" id="MobiDB-lite"/>
    </source>
</evidence>
<keyword evidence="3" id="KW-1185">Reference proteome</keyword>
<dbReference type="AlphaFoldDB" id="F9XI41"/>
<feature type="compositionally biased region" description="Basic residues" evidence="1">
    <location>
        <begin position="99"/>
        <end position="110"/>
    </location>
</feature>
<dbReference type="eggNOG" id="ENOG502RV59">
    <property type="taxonomic scope" value="Eukaryota"/>
</dbReference>
<evidence type="ECO:0000313" key="2">
    <source>
        <dbReference type="EMBL" id="EGP84874.1"/>
    </source>
</evidence>
<name>F9XI41_ZYMTI</name>
<organism evidence="2 3">
    <name type="scientific">Zymoseptoria tritici (strain CBS 115943 / IPO323)</name>
    <name type="common">Speckled leaf blotch fungus</name>
    <name type="synonym">Septoria tritici</name>
    <dbReference type="NCBI Taxonomy" id="336722"/>
    <lineage>
        <taxon>Eukaryota</taxon>
        <taxon>Fungi</taxon>
        <taxon>Dikarya</taxon>
        <taxon>Ascomycota</taxon>
        <taxon>Pezizomycotina</taxon>
        <taxon>Dothideomycetes</taxon>
        <taxon>Dothideomycetidae</taxon>
        <taxon>Mycosphaerellales</taxon>
        <taxon>Mycosphaerellaceae</taxon>
        <taxon>Zymoseptoria</taxon>
    </lineage>
</organism>
<evidence type="ECO:0000313" key="3">
    <source>
        <dbReference type="Proteomes" id="UP000008062"/>
    </source>
</evidence>
<feature type="compositionally biased region" description="Basic and acidic residues" evidence="1">
    <location>
        <begin position="116"/>
        <end position="127"/>
    </location>
</feature>
<dbReference type="OMA" id="CFGRVVL"/>
<sequence>MTTLTPLQSRWKHLYHTHLPALAKTRAPAQPTWPVYLDHCFARIVLDNAVGKDKPWTEVVKAPAIKNMTEAQLGDAIRLAEEVVSGEADLVELDERSLRLRGKKGKKRKGSVGEEGEGRGKKGKVEDGETASASQKAAIKKESKVEDEEKPPSKTTPIEEE</sequence>
<dbReference type="OrthoDB" id="1907495at2759"/>
<dbReference type="GeneID" id="13402693"/>
<dbReference type="KEGG" id="ztr:MYCGRDRAFT_94925"/>
<dbReference type="STRING" id="336722.F9XI41"/>
<accession>F9XI41</accession>
<protein>
    <submittedName>
        <fullName evidence="2">Uncharacterized protein</fullName>
    </submittedName>
</protein>
<feature type="region of interest" description="Disordered" evidence="1">
    <location>
        <begin position="96"/>
        <end position="161"/>
    </location>
</feature>
<reference evidence="2 3" key="1">
    <citation type="journal article" date="2011" name="PLoS Genet.">
        <title>Finished genome of the fungal wheat pathogen Mycosphaerella graminicola reveals dispensome structure, chromosome plasticity, and stealth pathogenesis.</title>
        <authorList>
            <person name="Goodwin S.B."/>
            <person name="Ben M'barek S."/>
            <person name="Dhillon B."/>
            <person name="Wittenberg A.H.J."/>
            <person name="Crane C.F."/>
            <person name="Hane J.K."/>
            <person name="Foster A.J."/>
            <person name="Van der Lee T.A.J."/>
            <person name="Grimwood J."/>
            <person name="Aerts A."/>
            <person name="Antoniw J."/>
            <person name="Bailey A."/>
            <person name="Bluhm B."/>
            <person name="Bowler J."/>
            <person name="Bristow J."/>
            <person name="van der Burgt A."/>
            <person name="Canto-Canche B."/>
            <person name="Churchill A.C.L."/>
            <person name="Conde-Ferraez L."/>
            <person name="Cools H.J."/>
            <person name="Coutinho P.M."/>
            <person name="Csukai M."/>
            <person name="Dehal P."/>
            <person name="De Wit P."/>
            <person name="Donzelli B."/>
            <person name="van de Geest H.C."/>
            <person name="van Ham R.C.H.J."/>
            <person name="Hammond-Kosack K.E."/>
            <person name="Henrissat B."/>
            <person name="Kilian A."/>
            <person name="Kobayashi A.K."/>
            <person name="Koopmann E."/>
            <person name="Kourmpetis Y."/>
            <person name="Kuzniar A."/>
            <person name="Lindquist E."/>
            <person name="Lombard V."/>
            <person name="Maliepaard C."/>
            <person name="Martins N."/>
            <person name="Mehrabi R."/>
            <person name="Nap J.P.H."/>
            <person name="Ponomarenko A."/>
            <person name="Rudd J.J."/>
            <person name="Salamov A."/>
            <person name="Schmutz J."/>
            <person name="Schouten H.J."/>
            <person name="Shapiro H."/>
            <person name="Stergiopoulos I."/>
            <person name="Torriani S.F.F."/>
            <person name="Tu H."/>
            <person name="de Vries R.P."/>
            <person name="Waalwijk C."/>
            <person name="Ware S.B."/>
            <person name="Wiebenga A."/>
            <person name="Zwiers L.-H."/>
            <person name="Oliver R.P."/>
            <person name="Grigoriev I.V."/>
            <person name="Kema G.H.J."/>
        </authorList>
    </citation>
    <scope>NUCLEOTIDE SEQUENCE [LARGE SCALE GENOMIC DNA]</scope>
    <source>
        <strain evidence="3">CBS 115943 / IPO323</strain>
    </source>
</reference>
<gene>
    <name evidence="2" type="ORF">MYCGRDRAFT_94925</name>
</gene>
<dbReference type="EMBL" id="CM001203">
    <property type="protein sequence ID" value="EGP84874.1"/>
    <property type="molecule type" value="Genomic_DNA"/>
</dbReference>
<dbReference type="InParanoid" id="F9XI41"/>